<dbReference type="EMBL" id="LXQA010489027">
    <property type="protein sequence ID" value="MCI55007.1"/>
    <property type="molecule type" value="Genomic_DNA"/>
</dbReference>
<sequence>VLDSEKRLPLSPLSSAVYREFSMGRCCVDSRFISLRVVLLEVSHCPDSSRPNSACFAPKG</sequence>
<name>A0A392T3P0_9FABA</name>
<evidence type="ECO:0000313" key="2">
    <source>
        <dbReference type="Proteomes" id="UP000265520"/>
    </source>
</evidence>
<keyword evidence="2" id="KW-1185">Reference proteome</keyword>
<evidence type="ECO:0000313" key="1">
    <source>
        <dbReference type="EMBL" id="MCI55007.1"/>
    </source>
</evidence>
<comment type="caution">
    <text evidence="1">The sequence shown here is derived from an EMBL/GenBank/DDBJ whole genome shotgun (WGS) entry which is preliminary data.</text>
</comment>
<accession>A0A392T3P0</accession>
<feature type="non-terminal residue" evidence="1">
    <location>
        <position position="1"/>
    </location>
</feature>
<protein>
    <submittedName>
        <fullName evidence="1">Uncharacterized protein</fullName>
    </submittedName>
</protein>
<dbReference type="AlphaFoldDB" id="A0A392T3P0"/>
<reference evidence="1 2" key="1">
    <citation type="journal article" date="2018" name="Front. Plant Sci.">
        <title>Red Clover (Trifolium pratense) and Zigzag Clover (T. medium) - A Picture of Genomic Similarities and Differences.</title>
        <authorList>
            <person name="Dluhosova J."/>
            <person name="Istvanek J."/>
            <person name="Nedelnik J."/>
            <person name="Repkova J."/>
        </authorList>
    </citation>
    <scope>NUCLEOTIDE SEQUENCE [LARGE SCALE GENOMIC DNA]</scope>
    <source>
        <strain evidence="2">cv. 10/8</strain>
        <tissue evidence="1">Leaf</tissue>
    </source>
</reference>
<organism evidence="1 2">
    <name type="scientific">Trifolium medium</name>
    <dbReference type="NCBI Taxonomy" id="97028"/>
    <lineage>
        <taxon>Eukaryota</taxon>
        <taxon>Viridiplantae</taxon>
        <taxon>Streptophyta</taxon>
        <taxon>Embryophyta</taxon>
        <taxon>Tracheophyta</taxon>
        <taxon>Spermatophyta</taxon>
        <taxon>Magnoliopsida</taxon>
        <taxon>eudicotyledons</taxon>
        <taxon>Gunneridae</taxon>
        <taxon>Pentapetalae</taxon>
        <taxon>rosids</taxon>
        <taxon>fabids</taxon>
        <taxon>Fabales</taxon>
        <taxon>Fabaceae</taxon>
        <taxon>Papilionoideae</taxon>
        <taxon>50 kb inversion clade</taxon>
        <taxon>NPAAA clade</taxon>
        <taxon>Hologalegina</taxon>
        <taxon>IRL clade</taxon>
        <taxon>Trifolieae</taxon>
        <taxon>Trifolium</taxon>
    </lineage>
</organism>
<proteinExistence type="predicted"/>
<dbReference type="Proteomes" id="UP000265520">
    <property type="component" value="Unassembled WGS sequence"/>
</dbReference>